<name>A0A1B6MF12_9HEMI</name>
<sequence length="253" mass="29211">MSNKFFAFKDSRAVNICNLDSDSLEQFNFIFSELRFVTSMTIVGDVLDVECRRRRSRIGVIRFNLQARVQLNNLLLPDLFYRPLVSTSSHLIVHCSLFGEDLVVRRVSGEFLTSLSMDNLIAVVGEFVVYTRSPDTHNIQIWTSRKPDDGPTTLNLGPEECDQTKMISGLLLVLKYQNCFKVVDIEKAKILYTIAFQNFNSEMAPYFCVNQYYYVIIGKGPFEGVSRCWFQIYHKQNYLAVFDFKDIPRSSIL</sequence>
<evidence type="ECO:0000313" key="1">
    <source>
        <dbReference type="EMBL" id="JAT34491.1"/>
    </source>
</evidence>
<dbReference type="AlphaFoldDB" id="A0A1B6MF12"/>
<proteinExistence type="predicted"/>
<accession>A0A1B6MF12</accession>
<protein>
    <recommendedName>
        <fullName evidence="2">CNH domain-containing protein</fullName>
    </recommendedName>
</protein>
<reference evidence="1" key="1">
    <citation type="submission" date="2015-11" db="EMBL/GenBank/DDBJ databases">
        <title>De novo transcriptome assembly of four potential Pierce s Disease insect vectors from Arizona vineyards.</title>
        <authorList>
            <person name="Tassone E.E."/>
        </authorList>
    </citation>
    <scope>NUCLEOTIDE SEQUENCE</scope>
</reference>
<evidence type="ECO:0008006" key="2">
    <source>
        <dbReference type="Google" id="ProtNLM"/>
    </source>
</evidence>
<gene>
    <name evidence="1" type="ORF">g.41512</name>
</gene>
<organism evidence="1">
    <name type="scientific">Graphocephala atropunctata</name>
    <dbReference type="NCBI Taxonomy" id="36148"/>
    <lineage>
        <taxon>Eukaryota</taxon>
        <taxon>Metazoa</taxon>
        <taxon>Ecdysozoa</taxon>
        <taxon>Arthropoda</taxon>
        <taxon>Hexapoda</taxon>
        <taxon>Insecta</taxon>
        <taxon>Pterygota</taxon>
        <taxon>Neoptera</taxon>
        <taxon>Paraneoptera</taxon>
        <taxon>Hemiptera</taxon>
        <taxon>Auchenorrhyncha</taxon>
        <taxon>Membracoidea</taxon>
        <taxon>Cicadellidae</taxon>
        <taxon>Cicadellinae</taxon>
        <taxon>Cicadellini</taxon>
        <taxon>Graphocephala</taxon>
    </lineage>
</organism>
<dbReference type="EMBL" id="GEBQ01005486">
    <property type="protein sequence ID" value="JAT34491.1"/>
    <property type="molecule type" value="Transcribed_RNA"/>
</dbReference>